<proteinExistence type="predicted"/>
<sequence length="125" mass="13921">MTKPYRWGDVAPPAVQEMQKRRRYRASEFFARLKRGRGEKFDQERSAAEQPGRDGIAETVHAALRSGLTLEQLSAPSPAACNPGNAVLPDTMLLEVRAIRQQAADISRLLMRWGDEGLPATAEYP</sequence>
<evidence type="ECO:0000313" key="2">
    <source>
        <dbReference type="Proteomes" id="UP000199317"/>
    </source>
</evidence>
<organism evidence="1 2">
    <name type="scientific">Paracidovorax cattleyae</name>
    <dbReference type="NCBI Taxonomy" id="80868"/>
    <lineage>
        <taxon>Bacteria</taxon>
        <taxon>Pseudomonadati</taxon>
        <taxon>Pseudomonadota</taxon>
        <taxon>Betaproteobacteria</taxon>
        <taxon>Burkholderiales</taxon>
        <taxon>Comamonadaceae</taxon>
        <taxon>Paracidovorax</taxon>
    </lineage>
</organism>
<dbReference type="RefSeq" id="WP_143015892.1">
    <property type="nucleotide sequence ID" value="NZ_FNJL01000010.1"/>
</dbReference>
<dbReference type="EMBL" id="FNJL01000010">
    <property type="protein sequence ID" value="SDP28763.1"/>
    <property type="molecule type" value="Genomic_DNA"/>
</dbReference>
<protein>
    <submittedName>
        <fullName evidence="1">Uncharacterized protein</fullName>
    </submittedName>
</protein>
<name>A0A1H0RGT1_9BURK</name>
<reference evidence="2" key="1">
    <citation type="submission" date="2016-10" db="EMBL/GenBank/DDBJ databases">
        <authorList>
            <person name="Varghese N."/>
            <person name="Submissions S."/>
        </authorList>
    </citation>
    <scope>NUCLEOTIDE SEQUENCE [LARGE SCALE GENOMIC DNA]</scope>
    <source>
        <strain evidence="2">DSM 17101</strain>
    </source>
</reference>
<gene>
    <name evidence="1" type="ORF">SAMN04489708_11060</name>
</gene>
<dbReference type="Proteomes" id="UP000199317">
    <property type="component" value="Unassembled WGS sequence"/>
</dbReference>
<accession>A0A1H0RGT1</accession>
<keyword evidence="2" id="KW-1185">Reference proteome</keyword>
<dbReference type="AlphaFoldDB" id="A0A1H0RGT1"/>
<evidence type="ECO:0000313" key="1">
    <source>
        <dbReference type="EMBL" id="SDP28763.1"/>
    </source>
</evidence>